<organism evidence="2">
    <name type="scientific">Tetraselmis sp. GSL018</name>
    <dbReference type="NCBI Taxonomy" id="582737"/>
    <lineage>
        <taxon>Eukaryota</taxon>
        <taxon>Viridiplantae</taxon>
        <taxon>Chlorophyta</taxon>
        <taxon>core chlorophytes</taxon>
        <taxon>Chlorodendrophyceae</taxon>
        <taxon>Chlorodendrales</taxon>
        <taxon>Chlorodendraceae</taxon>
        <taxon>Tetraselmis</taxon>
    </lineage>
</organism>
<sequence length="80" mass="8089">RQSHPSRQSADEDAPSRALADEAASLSSGRHSSAEPDTLPEPRGSKSTGGSPLKRNAEESLNQAAIAISAQVGDPAAAAP</sequence>
<feature type="region of interest" description="Disordered" evidence="1">
    <location>
        <begin position="1"/>
        <end position="80"/>
    </location>
</feature>
<dbReference type="AlphaFoldDB" id="A0A061QMJ8"/>
<reference evidence="2" key="1">
    <citation type="submission" date="2014-05" db="EMBL/GenBank/DDBJ databases">
        <title>The transcriptome of the halophilic microalga Tetraselmis sp. GSL018 isolated from the Great Salt Lake, Utah.</title>
        <authorList>
            <person name="Jinkerson R.E."/>
            <person name="D'Adamo S."/>
            <person name="Posewitz M.C."/>
        </authorList>
    </citation>
    <scope>NUCLEOTIDE SEQUENCE</scope>
    <source>
        <strain evidence="2">GSL018</strain>
    </source>
</reference>
<protein>
    <submittedName>
        <fullName evidence="2">Uncharacterized protein</fullName>
    </submittedName>
</protein>
<dbReference type="EMBL" id="GBEZ01025156">
    <property type="protein sequence ID" value="JAC61897.1"/>
    <property type="molecule type" value="Transcribed_RNA"/>
</dbReference>
<feature type="non-terminal residue" evidence="2">
    <location>
        <position position="1"/>
    </location>
</feature>
<name>A0A061QMJ8_9CHLO</name>
<proteinExistence type="predicted"/>
<accession>A0A061QMJ8</accession>
<evidence type="ECO:0000256" key="1">
    <source>
        <dbReference type="SAM" id="MobiDB-lite"/>
    </source>
</evidence>
<gene>
    <name evidence="2" type="ORF">TSPGSL018_24854</name>
</gene>
<evidence type="ECO:0000313" key="2">
    <source>
        <dbReference type="EMBL" id="JAC61897.1"/>
    </source>
</evidence>
<feature type="non-terminal residue" evidence="2">
    <location>
        <position position="80"/>
    </location>
</feature>